<reference evidence="2" key="2">
    <citation type="submission" date="2020-05" db="UniProtKB">
        <authorList>
            <consortium name="EnsemblMetazoa"/>
        </authorList>
    </citation>
    <scope>IDENTIFICATION</scope>
    <source>
        <strain evidence="2">wikel</strain>
    </source>
</reference>
<dbReference type="VEuPathDB" id="VectorBase:ISCW003162"/>
<organism>
    <name type="scientific">Ixodes scapularis</name>
    <name type="common">Black-legged tick</name>
    <name type="synonym">Deer tick</name>
    <dbReference type="NCBI Taxonomy" id="6945"/>
    <lineage>
        <taxon>Eukaryota</taxon>
        <taxon>Metazoa</taxon>
        <taxon>Ecdysozoa</taxon>
        <taxon>Arthropoda</taxon>
        <taxon>Chelicerata</taxon>
        <taxon>Arachnida</taxon>
        <taxon>Acari</taxon>
        <taxon>Parasitiformes</taxon>
        <taxon>Ixodida</taxon>
        <taxon>Ixodoidea</taxon>
        <taxon>Ixodidae</taxon>
        <taxon>Ixodinae</taxon>
        <taxon>Ixodes</taxon>
    </lineage>
</organism>
<dbReference type="PaxDb" id="6945-B7PCU2"/>
<reference evidence="1 3" key="1">
    <citation type="submission" date="2008-03" db="EMBL/GenBank/DDBJ databases">
        <title>Annotation of Ixodes scapularis.</title>
        <authorList>
            <consortium name="Ixodes scapularis Genome Project Consortium"/>
            <person name="Caler E."/>
            <person name="Hannick L.I."/>
            <person name="Bidwell S."/>
            <person name="Joardar V."/>
            <person name="Thiagarajan M."/>
            <person name="Amedeo P."/>
            <person name="Galinsky K.J."/>
            <person name="Schobel S."/>
            <person name="Inman J."/>
            <person name="Hostetler J."/>
            <person name="Miller J."/>
            <person name="Hammond M."/>
            <person name="Megy K."/>
            <person name="Lawson D."/>
            <person name="Kodira C."/>
            <person name="Sutton G."/>
            <person name="Meyer J."/>
            <person name="Hill C.A."/>
            <person name="Birren B."/>
            <person name="Nene V."/>
            <person name="Collins F."/>
            <person name="Alarcon-Chaidez F."/>
            <person name="Wikel S."/>
            <person name="Strausberg R."/>
        </authorList>
    </citation>
    <scope>NUCLEOTIDE SEQUENCE [LARGE SCALE GENOMIC DNA]</scope>
    <source>
        <strain evidence="3">Wikel</strain>
        <strain evidence="1">Wikel colony</strain>
    </source>
</reference>
<evidence type="ECO:0000313" key="2">
    <source>
        <dbReference type="EnsemblMetazoa" id="ISCW003162-PA"/>
    </source>
</evidence>
<dbReference type="EMBL" id="DS686168">
    <property type="protein sequence ID" value="EEC04414.1"/>
    <property type="molecule type" value="Genomic_DNA"/>
</dbReference>
<keyword evidence="3" id="KW-1185">Reference proteome</keyword>
<evidence type="ECO:0000313" key="3">
    <source>
        <dbReference type="Proteomes" id="UP000001555"/>
    </source>
</evidence>
<evidence type="ECO:0000313" key="1">
    <source>
        <dbReference type="EMBL" id="EEC04414.1"/>
    </source>
</evidence>
<dbReference type="VEuPathDB" id="VectorBase:ISCI003162"/>
<dbReference type="AlphaFoldDB" id="B7PCU2"/>
<dbReference type="InParanoid" id="B7PCU2"/>
<dbReference type="EnsemblMetazoa" id="ISCW003162-RA">
    <property type="protein sequence ID" value="ISCW003162-PA"/>
    <property type="gene ID" value="ISCW003162"/>
</dbReference>
<sequence>MCVNIIHMCKLYIRAVWRGRGSIKEPCNFHTGRRARVSAACMDARLSLSLTSFVLFLPPPPPLFFPPGSPITQSLKYVYIYKMLYKAFKNHTSSFPCDWWQFVGEYELIYITHIFIYILYITQNARRFFNYSSGVIC</sequence>
<proteinExistence type="predicted"/>
<dbReference type="HOGENOM" id="CLU_1867346_0_0_1"/>
<protein>
    <submittedName>
        <fullName evidence="1 2">Uncharacterized protein</fullName>
    </submittedName>
</protein>
<gene>
    <name evidence="1" type="ORF">IscW_ISCW003162</name>
</gene>
<dbReference type="EMBL" id="ABJB010265067">
    <property type="status" value="NOT_ANNOTATED_CDS"/>
    <property type="molecule type" value="Genomic_DNA"/>
</dbReference>
<name>B7PCU2_IXOSC</name>
<dbReference type="Proteomes" id="UP000001555">
    <property type="component" value="Unassembled WGS sequence"/>
</dbReference>
<accession>B7PCU2</accession>